<dbReference type="EMBL" id="QTJU01000002">
    <property type="protein sequence ID" value="RFM28433.1"/>
    <property type="molecule type" value="Genomic_DNA"/>
</dbReference>
<name>A0A3E1NKI1_9BACT</name>
<protein>
    <submittedName>
        <fullName evidence="1">Uncharacterized protein</fullName>
    </submittedName>
</protein>
<comment type="caution">
    <text evidence="1">The sequence shown here is derived from an EMBL/GenBank/DDBJ whole genome shotgun (WGS) entry which is preliminary data.</text>
</comment>
<evidence type="ECO:0000313" key="2">
    <source>
        <dbReference type="Proteomes" id="UP000261284"/>
    </source>
</evidence>
<gene>
    <name evidence="1" type="ORF">DXN05_06375</name>
</gene>
<dbReference type="AlphaFoldDB" id="A0A3E1NKI1"/>
<evidence type="ECO:0000313" key="1">
    <source>
        <dbReference type="EMBL" id="RFM28433.1"/>
    </source>
</evidence>
<dbReference type="Proteomes" id="UP000261284">
    <property type="component" value="Unassembled WGS sequence"/>
</dbReference>
<organism evidence="1 2">
    <name type="scientific">Deminuibacter soli</name>
    <dbReference type="NCBI Taxonomy" id="2291815"/>
    <lineage>
        <taxon>Bacteria</taxon>
        <taxon>Pseudomonadati</taxon>
        <taxon>Bacteroidota</taxon>
        <taxon>Chitinophagia</taxon>
        <taxon>Chitinophagales</taxon>
        <taxon>Chitinophagaceae</taxon>
        <taxon>Deminuibacter</taxon>
    </lineage>
</organism>
<proteinExistence type="predicted"/>
<accession>A0A3E1NKI1</accession>
<reference evidence="1 2" key="1">
    <citation type="submission" date="2018-08" db="EMBL/GenBank/DDBJ databases">
        <title>Chitinophagaceae sp. K23C18032701, a novel bacterium isolated from forest soil.</title>
        <authorList>
            <person name="Wang C."/>
        </authorList>
    </citation>
    <scope>NUCLEOTIDE SEQUENCE [LARGE SCALE GENOMIC DNA]</scope>
    <source>
        <strain evidence="1 2">K23C18032701</strain>
    </source>
</reference>
<sequence>MAVFAAASCQRYQICTVSSYDSPRKANDSSFVFENDSLKITYSFAGNHAPVAVTVFNKADYPLYIDWQRSALVTNDSAMSYVPDAARFGASYYGNSYNLNRDLSVNYANMNGSMELPKNTEFIPPHAFIKRTTLELAQEFFTNIPDSLFHTVYSYPVDEEDTKHRGKKAVFDSLNSPLVFTSYLAVYNNLPAVNPNAGLYKQRFYISELIKTTNNPAQTPFRRLNEGTSDQFYTKARTGYGKTVAVIGLVGVAAGAAALSATASNNHGQ</sequence>
<keyword evidence="2" id="KW-1185">Reference proteome</keyword>